<gene>
    <name evidence="2" type="ORF">C8A00DRAFT_11813</name>
</gene>
<feature type="chain" id="PRO_5043021593" evidence="1">
    <location>
        <begin position="19"/>
        <end position="143"/>
    </location>
</feature>
<organism evidence="2 3">
    <name type="scientific">Chaetomidium leptoderma</name>
    <dbReference type="NCBI Taxonomy" id="669021"/>
    <lineage>
        <taxon>Eukaryota</taxon>
        <taxon>Fungi</taxon>
        <taxon>Dikarya</taxon>
        <taxon>Ascomycota</taxon>
        <taxon>Pezizomycotina</taxon>
        <taxon>Sordariomycetes</taxon>
        <taxon>Sordariomycetidae</taxon>
        <taxon>Sordariales</taxon>
        <taxon>Chaetomiaceae</taxon>
        <taxon>Chaetomidium</taxon>
    </lineage>
</organism>
<evidence type="ECO:0000256" key="1">
    <source>
        <dbReference type="SAM" id="SignalP"/>
    </source>
</evidence>
<keyword evidence="1" id="KW-0732">Signal</keyword>
<reference evidence="2" key="1">
    <citation type="journal article" date="2023" name="Mol. Phylogenet. Evol.">
        <title>Genome-scale phylogeny and comparative genomics of the fungal order Sordariales.</title>
        <authorList>
            <person name="Hensen N."/>
            <person name="Bonometti L."/>
            <person name="Westerberg I."/>
            <person name="Brannstrom I.O."/>
            <person name="Guillou S."/>
            <person name="Cros-Aarteil S."/>
            <person name="Calhoun S."/>
            <person name="Haridas S."/>
            <person name="Kuo A."/>
            <person name="Mondo S."/>
            <person name="Pangilinan J."/>
            <person name="Riley R."/>
            <person name="LaButti K."/>
            <person name="Andreopoulos B."/>
            <person name="Lipzen A."/>
            <person name="Chen C."/>
            <person name="Yan M."/>
            <person name="Daum C."/>
            <person name="Ng V."/>
            <person name="Clum A."/>
            <person name="Steindorff A."/>
            <person name="Ohm R.A."/>
            <person name="Martin F."/>
            <person name="Silar P."/>
            <person name="Natvig D.O."/>
            <person name="Lalanne C."/>
            <person name="Gautier V."/>
            <person name="Ament-Velasquez S.L."/>
            <person name="Kruys A."/>
            <person name="Hutchinson M.I."/>
            <person name="Powell A.J."/>
            <person name="Barry K."/>
            <person name="Miller A.N."/>
            <person name="Grigoriev I.V."/>
            <person name="Debuchy R."/>
            <person name="Gladieux P."/>
            <person name="Hiltunen Thoren M."/>
            <person name="Johannesson H."/>
        </authorList>
    </citation>
    <scope>NUCLEOTIDE SEQUENCE</scope>
    <source>
        <strain evidence="2">CBS 538.74</strain>
    </source>
</reference>
<evidence type="ECO:0000313" key="2">
    <source>
        <dbReference type="EMBL" id="KAK4157300.1"/>
    </source>
</evidence>
<evidence type="ECO:0000313" key="3">
    <source>
        <dbReference type="Proteomes" id="UP001302745"/>
    </source>
</evidence>
<proteinExistence type="predicted"/>
<dbReference type="EMBL" id="MU856852">
    <property type="protein sequence ID" value="KAK4157300.1"/>
    <property type="molecule type" value="Genomic_DNA"/>
</dbReference>
<accession>A0AAN6VTT1</accession>
<protein>
    <submittedName>
        <fullName evidence="2">Uncharacterized protein</fullName>
    </submittedName>
</protein>
<keyword evidence="3" id="KW-1185">Reference proteome</keyword>
<dbReference type="AlphaFoldDB" id="A0AAN6VTT1"/>
<name>A0AAN6VTT1_9PEZI</name>
<feature type="signal peptide" evidence="1">
    <location>
        <begin position="1"/>
        <end position="18"/>
    </location>
</feature>
<dbReference type="Proteomes" id="UP001302745">
    <property type="component" value="Unassembled WGS sequence"/>
</dbReference>
<reference evidence="2" key="2">
    <citation type="submission" date="2023-05" db="EMBL/GenBank/DDBJ databases">
        <authorList>
            <consortium name="Lawrence Berkeley National Laboratory"/>
            <person name="Steindorff A."/>
            <person name="Hensen N."/>
            <person name="Bonometti L."/>
            <person name="Westerberg I."/>
            <person name="Brannstrom I.O."/>
            <person name="Guillou S."/>
            <person name="Cros-Aarteil S."/>
            <person name="Calhoun S."/>
            <person name="Haridas S."/>
            <person name="Kuo A."/>
            <person name="Mondo S."/>
            <person name="Pangilinan J."/>
            <person name="Riley R."/>
            <person name="Labutti K."/>
            <person name="Andreopoulos B."/>
            <person name="Lipzen A."/>
            <person name="Chen C."/>
            <person name="Yanf M."/>
            <person name="Daum C."/>
            <person name="Ng V."/>
            <person name="Clum A."/>
            <person name="Ohm R."/>
            <person name="Martin F."/>
            <person name="Silar P."/>
            <person name="Natvig D."/>
            <person name="Lalanne C."/>
            <person name="Gautier V."/>
            <person name="Ament-Velasquez S.L."/>
            <person name="Kruys A."/>
            <person name="Hutchinson M.I."/>
            <person name="Powell A.J."/>
            <person name="Barry K."/>
            <person name="Miller A.N."/>
            <person name="Grigoriev I.V."/>
            <person name="Debuchy R."/>
            <person name="Gladieux P."/>
            <person name="Thoren M.H."/>
            <person name="Johannesson H."/>
        </authorList>
    </citation>
    <scope>NUCLEOTIDE SEQUENCE</scope>
    <source>
        <strain evidence="2">CBS 538.74</strain>
    </source>
</reference>
<comment type="caution">
    <text evidence="2">The sequence shown here is derived from an EMBL/GenBank/DDBJ whole genome shotgun (WGS) entry which is preliminary data.</text>
</comment>
<sequence length="143" mass="14987">MQLFNTICTLAMASIAAAAPAPGQLEPRAGYWSVVGWGNPNCQGNLLWAYQGTGNACQNVPTLAASVTTYIQQNTQFEWRPSSTCGLNRRDDDDADGNNSTVSTLLEARGGGGDDGRGNALAARQVTTGCSNAPVLAFKVTFV</sequence>